<dbReference type="Proteomes" id="UP001221686">
    <property type="component" value="Unassembled WGS sequence"/>
</dbReference>
<reference evidence="1 2" key="1">
    <citation type="submission" date="2022-11" db="EMBL/GenBank/DDBJ databases">
        <title>Minimal conservation of predation-associated metabolite biosynthetic gene clusters underscores biosynthetic potential of Myxococcota including descriptions for ten novel species: Archangium lansinium sp. nov., Myxococcus landrumus sp. nov., Nannocystis bai.</title>
        <authorList>
            <person name="Ahearne A."/>
            <person name="Stevens C."/>
            <person name="Dowd S."/>
        </authorList>
    </citation>
    <scope>NUCLEOTIDE SEQUENCE [LARGE SCALE GENOMIC DNA]</scope>
    <source>
        <strain evidence="1 2">BB15-2</strain>
    </source>
</reference>
<protein>
    <submittedName>
        <fullName evidence="1">Uncharacterized protein</fullName>
    </submittedName>
</protein>
<keyword evidence="2" id="KW-1185">Reference proteome</keyword>
<accession>A0ABT5DW82</accession>
<evidence type="ECO:0000313" key="2">
    <source>
        <dbReference type="Proteomes" id="UP001221686"/>
    </source>
</evidence>
<evidence type="ECO:0000313" key="1">
    <source>
        <dbReference type="EMBL" id="MDC0717825.1"/>
    </source>
</evidence>
<sequence length="178" mass="19715">MIAADEAIERLIALEFPADLDFFVEAWKRSSGVARWKAEYREQVRRRSRSERLLRRYWRASASRLERAHERTLAVARHGSAPAIVAVSLHFAVALAKLQDDRRSEVDVPAGFAAFPACIEDLADPWVEEVLALLAGCARMARARGGSSPEVHACFDGIGDYDPAPNDSPVAELFEPLG</sequence>
<comment type="caution">
    <text evidence="1">The sequence shown here is derived from an EMBL/GenBank/DDBJ whole genome shotgun (WGS) entry which is preliminary data.</text>
</comment>
<dbReference type="EMBL" id="JAQNDL010000001">
    <property type="protein sequence ID" value="MDC0717825.1"/>
    <property type="molecule type" value="Genomic_DNA"/>
</dbReference>
<organism evidence="1 2">
    <name type="scientific">Nannocystis bainbridge</name>
    <dbReference type="NCBI Taxonomy" id="2995303"/>
    <lineage>
        <taxon>Bacteria</taxon>
        <taxon>Pseudomonadati</taxon>
        <taxon>Myxococcota</taxon>
        <taxon>Polyangia</taxon>
        <taxon>Nannocystales</taxon>
        <taxon>Nannocystaceae</taxon>
        <taxon>Nannocystis</taxon>
    </lineage>
</organism>
<dbReference type="RefSeq" id="WP_272086307.1">
    <property type="nucleotide sequence ID" value="NZ_JAQNDL010000001.1"/>
</dbReference>
<gene>
    <name evidence="1" type="ORF">POL25_13045</name>
</gene>
<name>A0ABT5DW82_9BACT</name>
<proteinExistence type="predicted"/>